<reference evidence="9 10" key="1">
    <citation type="journal article" date="2015" name="Nature">
        <title>rRNA introns, odd ribosomes, and small enigmatic genomes across a large radiation of phyla.</title>
        <authorList>
            <person name="Brown C.T."/>
            <person name="Hug L.A."/>
            <person name="Thomas B.C."/>
            <person name="Sharon I."/>
            <person name="Castelle C.J."/>
            <person name="Singh A."/>
            <person name="Wilkins M.J."/>
            <person name="Williams K.H."/>
            <person name="Banfield J.F."/>
        </authorList>
    </citation>
    <scope>NUCLEOTIDE SEQUENCE [LARGE SCALE GENOMIC DNA]</scope>
</reference>
<keyword evidence="5 7" id="KW-0687">Ribonucleoprotein</keyword>
<dbReference type="InterPro" id="IPR002222">
    <property type="entry name" value="Ribosomal_uS19"/>
</dbReference>
<name>A0A0G0WGA1_9BACT</name>
<dbReference type="Gene3D" id="3.30.860.10">
    <property type="entry name" value="30s Ribosomal Protein S19, Chain A"/>
    <property type="match status" value="1"/>
</dbReference>
<gene>
    <name evidence="7" type="primary">rpsS</name>
    <name evidence="9" type="ORF">UU29_C0006G0004</name>
</gene>
<proteinExistence type="inferred from homology"/>
<dbReference type="GO" id="GO:0015935">
    <property type="term" value="C:small ribosomal subunit"/>
    <property type="evidence" value="ECO:0007669"/>
    <property type="project" value="InterPro"/>
</dbReference>
<dbReference type="NCBIfam" id="TIGR01050">
    <property type="entry name" value="rpsS_bact"/>
    <property type="match status" value="1"/>
</dbReference>
<dbReference type="SUPFAM" id="SSF54570">
    <property type="entry name" value="Ribosomal protein S19"/>
    <property type="match status" value="1"/>
</dbReference>
<keyword evidence="2 7" id="KW-0699">rRNA-binding</keyword>
<dbReference type="GO" id="GO:0000028">
    <property type="term" value="P:ribosomal small subunit assembly"/>
    <property type="evidence" value="ECO:0007669"/>
    <property type="project" value="TreeGrafter"/>
</dbReference>
<keyword evidence="4 7" id="KW-0689">Ribosomal protein</keyword>
<evidence type="ECO:0000256" key="7">
    <source>
        <dbReference type="HAMAP-Rule" id="MF_00531"/>
    </source>
</evidence>
<dbReference type="GO" id="GO:0005737">
    <property type="term" value="C:cytoplasm"/>
    <property type="evidence" value="ECO:0007669"/>
    <property type="project" value="UniProtKB-ARBA"/>
</dbReference>
<evidence type="ECO:0000256" key="3">
    <source>
        <dbReference type="ARBA" id="ARBA00022884"/>
    </source>
</evidence>
<dbReference type="PATRIC" id="fig|1618424.3.peg.346"/>
<comment type="function">
    <text evidence="7">Protein S19 forms a complex with S13 that binds strongly to the 16S ribosomal RNA.</text>
</comment>
<dbReference type="InterPro" id="IPR023575">
    <property type="entry name" value="Ribosomal_uS19_SF"/>
</dbReference>
<dbReference type="PANTHER" id="PTHR11880">
    <property type="entry name" value="RIBOSOMAL PROTEIN S19P FAMILY MEMBER"/>
    <property type="match status" value="1"/>
</dbReference>
<keyword evidence="3 7" id="KW-0694">RNA-binding</keyword>
<dbReference type="AlphaFoldDB" id="A0A0G0WGA1"/>
<dbReference type="EMBL" id="LCAB01000006">
    <property type="protein sequence ID" value="KKR83315.1"/>
    <property type="molecule type" value="Genomic_DNA"/>
</dbReference>
<evidence type="ECO:0000256" key="4">
    <source>
        <dbReference type="ARBA" id="ARBA00022980"/>
    </source>
</evidence>
<evidence type="ECO:0000313" key="9">
    <source>
        <dbReference type="EMBL" id="KKR83315.1"/>
    </source>
</evidence>
<sequence>MARSLKKGPYIDEKLMKKIMAQKTGQKSPIKTWARSSQIAPEFVGHTLMIHNGRNFISVFITESMVGHRVGEFAPTRTFKGHGKMTEKSTSKT</sequence>
<dbReference type="PANTHER" id="PTHR11880:SF8">
    <property type="entry name" value="SMALL RIBOSOMAL SUBUNIT PROTEIN US19M"/>
    <property type="match status" value="1"/>
</dbReference>
<dbReference type="PIRSF" id="PIRSF002144">
    <property type="entry name" value="Ribosomal_S19"/>
    <property type="match status" value="1"/>
</dbReference>
<evidence type="ECO:0000256" key="1">
    <source>
        <dbReference type="ARBA" id="ARBA00007345"/>
    </source>
</evidence>
<dbReference type="InterPro" id="IPR005732">
    <property type="entry name" value="Ribosomal_uS19_bac-type"/>
</dbReference>
<dbReference type="Pfam" id="PF00203">
    <property type="entry name" value="Ribosomal_S19"/>
    <property type="match status" value="1"/>
</dbReference>
<dbReference type="Proteomes" id="UP000034601">
    <property type="component" value="Unassembled WGS sequence"/>
</dbReference>
<dbReference type="GO" id="GO:0006412">
    <property type="term" value="P:translation"/>
    <property type="evidence" value="ECO:0007669"/>
    <property type="project" value="UniProtKB-UniRule"/>
</dbReference>
<protein>
    <recommendedName>
        <fullName evidence="6 7">Small ribosomal subunit protein uS19</fullName>
    </recommendedName>
</protein>
<dbReference type="GO" id="GO:0003735">
    <property type="term" value="F:structural constituent of ribosome"/>
    <property type="evidence" value="ECO:0007669"/>
    <property type="project" value="InterPro"/>
</dbReference>
<comment type="similarity">
    <text evidence="1 7 8">Belongs to the universal ribosomal protein uS19 family.</text>
</comment>
<evidence type="ECO:0000313" key="10">
    <source>
        <dbReference type="Proteomes" id="UP000034601"/>
    </source>
</evidence>
<organism evidence="9 10">
    <name type="scientific">Candidatus Daviesbacteria bacterium GW2011_GWA2_40_9</name>
    <dbReference type="NCBI Taxonomy" id="1618424"/>
    <lineage>
        <taxon>Bacteria</taxon>
        <taxon>Candidatus Daviesiibacteriota</taxon>
    </lineage>
</organism>
<evidence type="ECO:0000256" key="2">
    <source>
        <dbReference type="ARBA" id="ARBA00022730"/>
    </source>
</evidence>
<evidence type="ECO:0000256" key="5">
    <source>
        <dbReference type="ARBA" id="ARBA00023274"/>
    </source>
</evidence>
<dbReference type="FunFam" id="3.30.860.10:FF:000001">
    <property type="entry name" value="30S ribosomal protein S19"/>
    <property type="match status" value="1"/>
</dbReference>
<comment type="caution">
    <text evidence="9">The sequence shown here is derived from an EMBL/GenBank/DDBJ whole genome shotgun (WGS) entry which is preliminary data.</text>
</comment>
<evidence type="ECO:0000256" key="6">
    <source>
        <dbReference type="ARBA" id="ARBA00035163"/>
    </source>
</evidence>
<accession>A0A0G0WGA1</accession>
<evidence type="ECO:0000256" key="8">
    <source>
        <dbReference type="RuleBase" id="RU003485"/>
    </source>
</evidence>
<dbReference type="GO" id="GO:0019843">
    <property type="term" value="F:rRNA binding"/>
    <property type="evidence" value="ECO:0007669"/>
    <property type="project" value="UniProtKB-UniRule"/>
</dbReference>
<dbReference type="PRINTS" id="PR00975">
    <property type="entry name" value="RIBOSOMALS19"/>
</dbReference>
<dbReference type="HAMAP" id="MF_00531">
    <property type="entry name" value="Ribosomal_uS19"/>
    <property type="match status" value="1"/>
</dbReference>